<keyword evidence="1 4" id="KW-0378">Hydrolase</keyword>
<feature type="domain" description="Inosine/uridine-preferring nucleoside hydrolase" evidence="3">
    <location>
        <begin position="7"/>
        <end position="216"/>
    </location>
</feature>
<evidence type="ECO:0000256" key="1">
    <source>
        <dbReference type="ARBA" id="ARBA00022801"/>
    </source>
</evidence>
<dbReference type="Pfam" id="PF01156">
    <property type="entry name" value="IU_nuc_hydro"/>
    <property type="match status" value="1"/>
</dbReference>
<dbReference type="Gene3D" id="3.90.245.10">
    <property type="entry name" value="Ribonucleoside hydrolase-like"/>
    <property type="match status" value="1"/>
</dbReference>
<dbReference type="SUPFAM" id="SSF53590">
    <property type="entry name" value="Nucleoside hydrolase"/>
    <property type="match status" value="1"/>
</dbReference>
<evidence type="ECO:0000313" key="5">
    <source>
        <dbReference type="Proteomes" id="UP000293865"/>
    </source>
</evidence>
<keyword evidence="5" id="KW-1185">Reference proteome</keyword>
<dbReference type="AlphaFoldDB" id="A0A4Q2L4X4"/>
<evidence type="ECO:0000313" key="4">
    <source>
        <dbReference type="EMBL" id="RXZ71211.1"/>
    </source>
</evidence>
<name>A0A4Q2L4X4_9MICO</name>
<proteinExistence type="predicted"/>
<dbReference type="Proteomes" id="UP000293865">
    <property type="component" value="Unassembled WGS sequence"/>
</dbReference>
<dbReference type="EMBL" id="SDPN01000012">
    <property type="protein sequence ID" value="RXZ71211.1"/>
    <property type="molecule type" value="Genomic_DNA"/>
</dbReference>
<reference evidence="4 5" key="1">
    <citation type="submission" date="2019-01" db="EMBL/GenBank/DDBJ databases">
        <title>Agromyces.</title>
        <authorList>
            <person name="Li J."/>
        </authorList>
    </citation>
    <scope>NUCLEOTIDE SEQUENCE [LARGE SCALE GENOMIC DNA]</scope>
    <source>
        <strain evidence="4 5">DSM 15934</strain>
    </source>
</reference>
<evidence type="ECO:0000256" key="2">
    <source>
        <dbReference type="ARBA" id="ARBA00023295"/>
    </source>
</evidence>
<gene>
    <name evidence="4" type="ORF">ESP51_08315</name>
</gene>
<organism evidence="4 5">
    <name type="scientific">Agromyces albus</name>
    <dbReference type="NCBI Taxonomy" id="205332"/>
    <lineage>
        <taxon>Bacteria</taxon>
        <taxon>Bacillati</taxon>
        <taxon>Actinomycetota</taxon>
        <taxon>Actinomycetes</taxon>
        <taxon>Micrococcales</taxon>
        <taxon>Microbacteriaceae</taxon>
        <taxon>Agromyces</taxon>
    </lineage>
</organism>
<comment type="caution">
    <text evidence="4">The sequence shown here is derived from an EMBL/GenBank/DDBJ whole genome shotgun (WGS) entry which is preliminary data.</text>
</comment>
<dbReference type="GO" id="GO:0006152">
    <property type="term" value="P:purine nucleoside catabolic process"/>
    <property type="evidence" value="ECO:0007669"/>
    <property type="project" value="TreeGrafter"/>
</dbReference>
<protein>
    <submittedName>
        <fullName evidence="4">Nucleoside hydrolase</fullName>
    </submittedName>
</protein>
<accession>A0A4Q2L4X4</accession>
<dbReference type="InterPro" id="IPR036452">
    <property type="entry name" value="Ribo_hydro-like"/>
</dbReference>
<dbReference type="PANTHER" id="PTHR12304:SF4">
    <property type="entry name" value="URIDINE NUCLEOSIDASE"/>
    <property type="match status" value="1"/>
</dbReference>
<dbReference type="InterPro" id="IPR001910">
    <property type="entry name" value="Inosine/uridine_hydrolase_dom"/>
</dbReference>
<dbReference type="InterPro" id="IPR023186">
    <property type="entry name" value="IUNH"/>
</dbReference>
<sequence>MRPRYRVIIDNDFSGDPDDLFQLAHHVLSPSVEIPFVIGSHLSPGDYSDPSDRQADNAAEIARSLLELLNSTIPVFAGSNIGLRGPAEPIASAAAEAIVREALRDDTELPLFVALGAGMTDLASAVLMEPRIAERIKAAVWIGGPEHEGLGLEFPIEGSVEYNLNIDIPAAQAVFNDSAIPIWQVPRNTYRQAIVSFAELDARVRPHGPLGWRLADSIATLHAFTQSHGLLLGETYGLGDQPLVLLTALHTAHQPDTASSPFVVRPTPRLTAQGWYEERPDGRPMRVYTGIDTRLMFEDMFLKIAAFANR</sequence>
<dbReference type="GO" id="GO:0005829">
    <property type="term" value="C:cytosol"/>
    <property type="evidence" value="ECO:0007669"/>
    <property type="project" value="TreeGrafter"/>
</dbReference>
<evidence type="ECO:0000259" key="3">
    <source>
        <dbReference type="Pfam" id="PF01156"/>
    </source>
</evidence>
<dbReference type="OrthoDB" id="2530052at2"/>
<dbReference type="PANTHER" id="PTHR12304">
    <property type="entry name" value="INOSINE-URIDINE PREFERRING NUCLEOSIDE HYDROLASE"/>
    <property type="match status" value="1"/>
</dbReference>
<keyword evidence="2" id="KW-0326">Glycosidase</keyword>
<dbReference type="GO" id="GO:0008477">
    <property type="term" value="F:purine nucleosidase activity"/>
    <property type="evidence" value="ECO:0007669"/>
    <property type="project" value="TreeGrafter"/>
</dbReference>